<accession>A0A0D0PW30</accession>
<dbReference type="Gene3D" id="2.40.110.10">
    <property type="entry name" value="Butyryl-CoA Dehydrogenase, subunit A, domain 2"/>
    <property type="match status" value="1"/>
</dbReference>
<keyword evidence="1" id="KW-0285">Flavoprotein</keyword>
<dbReference type="GO" id="GO:0003995">
    <property type="term" value="F:acyl-CoA dehydrogenase activity"/>
    <property type="evidence" value="ECO:0007669"/>
    <property type="project" value="TreeGrafter"/>
</dbReference>
<dbReference type="PATRIC" id="fig|2064.6.peg.5907"/>
<keyword evidence="6" id="KW-1185">Reference proteome</keyword>
<proteinExistence type="predicted"/>
<protein>
    <submittedName>
        <fullName evidence="5">Oxidoreductase</fullName>
    </submittedName>
</protein>
<feature type="domain" description="Acyl-CoA dehydrogenase/oxidase N-terminal" evidence="4">
    <location>
        <begin position="6"/>
        <end position="95"/>
    </location>
</feature>
<dbReference type="OrthoDB" id="2986495at2"/>
<evidence type="ECO:0000313" key="6">
    <source>
        <dbReference type="Proteomes" id="UP000032066"/>
    </source>
</evidence>
<dbReference type="InterPro" id="IPR037069">
    <property type="entry name" value="AcylCoA_DH/ox_N_sf"/>
</dbReference>
<dbReference type="InterPro" id="IPR036250">
    <property type="entry name" value="AcylCo_DH-like_C"/>
</dbReference>
<evidence type="ECO:0000256" key="1">
    <source>
        <dbReference type="ARBA" id="ARBA00022630"/>
    </source>
</evidence>
<dbReference type="RefSeq" id="WP_043915000.1">
    <property type="nucleotide sequence ID" value="NZ_JXZB01000004.1"/>
</dbReference>
<dbReference type="SUPFAM" id="SSF47203">
    <property type="entry name" value="Acyl-CoA dehydrogenase C-terminal domain-like"/>
    <property type="match status" value="1"/>
</dbReference>
<organism evidence="5 6">
    <name type="scientific">Kitasatospora griseola</name>
    <name type="common">Streptomyces griseolosporeus</name>
    <dbReference type="NCBI Taxonomy" id="2064"/>
    <lineage>
        <taxon>Bacteria</taxon>
        <taxon>Bacillati</taxon>
        <taxon>Actinomycetota</taxon>
        <taxon>Actinomycetes</taxon>
        <taxon>Kitasatosporales</taxon>
        <taxon>Streptomycetaceae</taxon>
        <taxon>Kitasatospora</taxon>
    </lineage>
</organism>
<sequence>MRFLTSAREACEKFQPNLAAALEAIPLAEREAADSQVVEIFRAHGGAGLLVPAEFGGQAAGPLEAVRVQRMLGALSPSLGVATVMHHFTVAMLFKLAETADRLTAEQRKLLGSVATDGLLLSSAWAEGRTDQNILLPSVVAERTGDGGYRVNGVKKPCSLSRSMDLLTASVAVTDDEGHGHLALLLIPADSAGITVEPFWATPALAASQSDLVRLTDVLVPEALVISSTPDDLHRLDDLQTNGFTWFELLATSAYTGVAATLVSRVLEQKRGSESDRAALSVRLQAAIDLQEGAARAIAAGVQGDEAVALVLVARYATQDLLAATVDAATEMLGGMAFIGSPDVAYLASVIRALAFHPPSRGSLATELVEYFEGNALRLS</sequence>
<dbReference type="SUPFAM" id="SSF56645">
    <property type="entry name" value="Acyl-CoA dehydrogenase NM domain-like"/>
    <property type="match status" value="1"/>
</dbReference>
<gene>
    <name evidence="5" type="ORF">TR51_27835</name>
</gene>
<dbReference type="InterPro" id="IPR013786">
    <property type="entry name" value="AcylCoA_DH/ox_N"/>
</dbReference>
<keyword evidence="3" id="KW-0560">Oxidoreductase</keyword>
<dbReference type="PANTHER" id="PTHR43884">
    <property type="entry name" value="ACYL-COA DEHYDROGENASE"/>
    <property type="match status" value="1"/>
</dbReference>
<evidence type="ECO:0000259" key="4">
    <source>
        <dbReference type="Pfam" id="PF02771"/>
    </source>
</evidence>
<dbReference type="EMBL" id="JXZB01000004">
    <property type="protein sequence ID" value="KIQ62758.1"/>
    <property type="molecule type" value="Genomic_DNA"/>
</dbReference>
<dbReference type="InterPro" id="IPR009100">
    <property type="entry name" value="AcylCoA_DH/oxidase_NM_dom_sf"/>
</dbReference>
<dbReference type="AlphaFoldDB" id="A0A0D0PW30"/>
<comment type="caution">
    <text evidence="5">The sequence shown here is derived from an EMBL/GenBank/DDBJ whole genome shotgun (WGS) entry which is preliminary data.</text>
</comment>
<name>A0A0D0PW30_KITGR</name>
<keyword evidence="2" id="KW-0274">FAD</keyword>
<dbReference type="InterPro" id="IPR046373">
    <property type="entry name" value="Acyl-CoA_Oxase/DH_mid-dom_sf"/>
</dbReference>
<dbReference type="Proteomes" id="UP000032066">
    <property type="component" value="Unassembled WGS sequence"/>
</dbReference>
<dbReference type="PANTHER" id="PTHR43884:SF20">
    <property type="entry name" value="ACYL-COA DEHYDROGENASE FADE28"/>
    <property type="match status" value="1"/>
</dbReference>
<dbReference type="Pfam" id="PF02771">
    <property type="entry name" value="Acyl-CoA_dh_N"/>
    <property type="match status" value="1"/>
</dbReference>
<evidence type="ECO:0000256" key="2">
    <source>
        <dbReference type="ARBA" id="ARBA00022827"/>
    </source>
</evidence>
<dbReference type="Gene3D" id="1.10.540.10">
    <property type="entry name" value="Acyl-CoA dehydrogenase/oxidase, N-terminal domain"/>
    <property type="match status" value="1"/>
</dbReference>
<reference evidence="5 6" key="1">
    <citation type="submission" date="2015-02" db="EMBL/GenBank/DDBJ databases">
        <title>Draft genome sequence of Kitasatospora griseola MF730-N6, a bafilomycin, terpentecin and satosporin producer.</title>
        <authorList>
            <person name="Arens J.C."/>
            <person name="Haltli B."/>
            <person name="Kerr R.G."/>
        </authorList>
    </citation>
    <scope>NUCLEOTIDE SEQUENCE [LARGE SCALE GENOMIC DNA]</scope>
    <source>
        <strain evidence="5 6">MF730-N6</strain>
    </source>
</reference>
<evidence type="ECO:0000256" key="3">
    <source>
        <dbReference type="ARBA" id="ARBA00023002"/>
    </source>
</evidence>
<dbReference type="GO" id="GO:0050660">
    <property type="term" value="F:flavin adenine dinucleotide binding"/>
    <property type="evidence" value="ECO:0007669"/>
    <property type="project" value="InterPro"/>
</dbReference>
<dbReference type="STRING" id="2064.TR51_27835"/>
<evidence type="ECO:0000313" key="5">
    <source>
        <dbReference type="EMBL" id="KIQ62758.1"/>
    </source>
</evidence>